<evidence type="ECO:0000313" key="6">
    <source>
        <dbReference type="Proteomes" id="UP000321947"/>
    </source>
</evidence>
<dbReference type="InterPro" id="IPR005162">
    <property type="entry name" value="Retrotrans_gag_dom"/>
</dbReference>
<organism evidence="3 5">
    <name type="scientific">Cucumis melo var. makuwa</name>
    <name type="common">Oriental melon</name>
    <dbReference type="NCBI Taxonomy" id="1194695"/>
    <lineage>
        <taxon>Eukaryota</taxon>
        <taxon>Viridiplantae</taxon>
        <taxon>Streptophyta</taxon>
        <taxon>Embryophyta</taxon>
        <taxon>Tracheophyta</taxon>
        <taxon>Spermatophyta</taxon>
        <taxon>Magnoliopsida</taxon>
        <taxon>eudicotyledons</taxon>
        <taxon>Gunneridae</taxon>
        <taxon>Pentapetalae</taxon>
        <taxon>rosids</taxon>
        <taxon>fabids</taxon>
        <taxon>Cucurbitales</taxon>
        <taxon>Cucurbitaceae</taxon>
        <taxon>Benincaseae</taxon>
        <taxon>Cucumis</taxon>
    </lineage>
</organism>
<feature type="region of interest" description="Disordered" evidence="1">
    <location>
        <begin position="213"/>
        <end position="232"/>
    </location>
</feature>
<dbReference type="AlphaFoldDB" id="A0A5A7T8V3"/>
<dbReference type="Proteomes" id="UP000321393">
    <property type="component" value="Unassembled WGS sequence"/>
</dbReference>
<protein>
    <submittedName>
        <fullName evidence="3">Ty3-gypsy retrotransposon protein</fullName>
    </submittedName>
</protein>
<evidence type="ECO:0000256" key="1">
    <source>
        <dbReference type="SAM" id="MobiDB-lite"/>
    </source>
</evidence>
<evidence type="ECO:0000313" key="3">
    <source>
        <dbReference type="EMBL" id="KAA0038071.1"/>
    </source>
</evidence>
<dbReference type="PANTHER" id="PTHR33437:SF2">
    <property type="entry name" value="OS06G0361200 PROTEIN"/>
    <property type="match status" value="1"/>
</dbReference>
<comment type="caution">
    <text evidence="3">The sequence shown here is derived from an EMBL/GenBank/DDBJ whole genome shotgun (WGS) entry which is preliminary data.</text>
</comment>
<evidence type="ECO:0000313" key="4">
    <source>
        <dbReference type="EMBL" id="TYK20534.1"/>
    </source>
</evidence>
<dbReference type="Proteomes" id="UP000321947">
    <property type="component" value="Unassembled WGS sequence"/>
</dbReference>
<reference evidence="5 6" key="1">
    <citation type="submission" date="2019-08" db="EMBL/GenBank/DDBJ databases">
        <title>Draft genome sequences of two oriental melons (Cucumis melo L. var makuwa).</title>
        <authorList>
            <person name="Kwon S.-Y."/>
        </authorList>
    </citation>
    <scope>NUCLEOTIDE SEQUENCE [LARGE SCALE GENOMIC DNA]</scope>
    <source>
        <strain evidence="6">cv. Chang Bougi</strain>
        <strain evidence="5">cv. SW 3</strain>
        <tissue evidence="3">Leaf</tissue>
    </source>
</reference>
<dbReference type="PANTHER" id="PTHR33437">
    <property type="entry name" value="OS06G0361200 PROTEIN"/>
    <property type="match status" value="1"/>
</dbReference>
<dbReference type="EMBL" id="SSTE01018788">
    <property type="protein sequence ID" value="KAA0038071.1"/>
    <property type="molecule type" value="Genomic_DNA"/>
</dbReference>
<dbReference type="EMBL" id="SSTD01006251">
    <property type="protein sequence ID" value="TYK20534.1"/>
    <property type="molecule type" value="Genomic_DNA"/>
</dbReference>
<dbReference type="Pfam" id="PF03732">
    <property type="entry name" value="Retrotrans_gag"/>
    <property type="match status" value="1"/>
</dbReference>
<proteinExistence type="predicted"/>
<accession>A0A5A7T8V3</accession>
<feature type="compositionally biased region" description="Basic and acidic residues" evidence="1">
    <location>
        <begin position="221"/>
        <end position="232"/>
    </location>
</feature>
<sequence>MIVNSIRVQYGGPLQTSFMYSKPYTKRIDNLRMPFGCQPLKFQQFNKKGNPKQHIAHFIKTCENIGLRGDHLVRKFVRSLKENTFEWYTDMESKVTDSWKQLEKEFVNHFYSTKRIMSMIKLTNMKQQKGESIIDYINRWRAINLDCKDRFTELSTIEMCTQGMHWGLLYILQGIKPHTFEEKDKKETKGAEKIVKSTVKEFMVVNTTPLKFSKRKKGRAGNKDDGSERRRLTLKERQEKVYPFSDSDIADMVEHLLEKQLIQLSECKRLKQAGKVDNPNCCKYHQVISHLVEKCFVLKELILRLAREKKIELDLEEVAQTNHAAAMKCQRLFCQD</sequence>
<name>A0A5A7T8V3_CUCMM</name>
<feature type="domain" description="Retrotransposon gag" evidence="2">
    <location>
        <begin position="76"/>
        <end position="165"/>
    </location>
</feature>
<dbReference type="OrthoDB" id="1729438at2759"/>
<gene>
    <name evidence="4" type="ORF">E5676_scaffold237G001180</name>
    <name evidence="3" type="ORF">E6C27_scaffold36G002810</name>
</gene>
<evidence type="ECO:0000259" key="2">
    <source>
        <dbReference type="Pfam" id="PF03732"/>
    </source>
</evidence>
<evidence type="ECO:0000313" key="5">
    <source>
        <dbReference type="Proteomes" id="UP000321393"/>
    </source>
</evidence>